<dbReference type="InterPro" id="IPR017441">
    <property type="entry name" value="Protein_kinase_ATP_BS"/>
</dbReference>
<gene>
    <name evidence="18" type="ORF">DFQ27_004140</name>
</gene>
<feature type="region of interest" description="Disordered" evidence="16">
    <location>
        <begin position="1"/>
        <end position="148"/>
    </location>
</feature>
<feature type="compositionally biased region" description="Low complexity" evidence="16">
    <location>
        <begin position="1259"/>
        <end position="1274"/>
    </location>
</feature>
<evidence type="ECO:0000313" key="18">
    <source>
        <dbReference type="EMBL" id="KAG0269277.1"/>
    </source>
</evidence>
<dbReference type="OrthoDB" id="504170at2759"/>
<dbReference type="InterPro" id="IPR000719">
    <property type="entry name" value="Prot_kinase_dom"/>
</dbReference>
<feature type="cross-link" description="Glycyl lysine isopeptide (Lys-Gly) (interchain with G-Cter in SUMO2)" evidence="14">
    <location>
        <position position="276"/>
    </location>
</feature>
<dbReference type="CDD" id="cd14081">
    <property type="entry name" value="STKc_BRSK1_2"/>
    <property type="match status" value="1"/>
</dbReference>
<dbReference type="Pfam" id="PF00069">
    <property type="entry name" value="Pkinase"/>
    <property type="match status" value="1"/>
</dbReference>
<dbReference type="Proteomes" id="UP000807716">
    <property type="component" value="Unassembled WGS sequence"/>
</dbReference>
<feature type="region of interest" description="Disordered" evidence="16">
    <location>
        <begin position="1127"/>
        <end position="1163"/>
    </location>
</feature>
<reference evidence="18" key="1">
    <citation type="journal article" date="2020" name="Fungal Divers.">
        <title>Resolving the Mortierellaceae phylogeny through synthesis of multi-gene phylogenetics and phylogenomics.</title>
        <authorList>
            <person name="Vandepol N."/>
            <person name="Liber J."/>
            <person name="Desiro A."/>
            <person name="Na H."/>
            <person name="Kennedy M."/>
            <person name="Barry K."/>
            <person name="Grigoriev I.V."/>
            <person name="Miller A.N."/>
            <person name="O'Donnell K."/>
            <person name="Stajich J.E."/>
            <person name="Bonito G."/>
        </authorList>
    </citation>
    <scope>NUCLEOTIDE SEQUENCE</scope>
    <source>
        <strain evidence="18">BC1065</strain>
    </source>
</reference>
<evidence type="ECO:0000259" key="17">
    <source>
        <dbReference type="PROSITE" id="PS50011"/>
    </source>
</evidence>
<dbReference type="PANTHER" id="PTHR24350">
    <property type="entry name" value="SERINE/THREONINE-PROTEIN KINASE IAL-RELATED"/>
    <property type="match status" value="1"/>
</dbReference>
<protein>
    <recommendedName>
        <fullName evidence="3">non-specific serine/threonine protein kinase</fullName>
        <ecNumber evidence="3">2.7.11.1</ecNumber>
    </recommendedName>
</protein>
<feature type="compositionally biased region" description="Low complexity" evidence="16">
    <location>
        <begin position="1134"/>
        <end position="1150"/>
    </location>
</feature>
<evidence type="ECO:0000256" key="5">
    <source>
        <dbReference type="ARBA" id="ARBA00022553"/>
    </source>
</evidence>
<dbReference type="GO" id="GO:0005940">
    <property type="term" value="C:septin ring"/>
    <property type="evidence" value="ECO:0007669"/>
    <property type="project" value="UniProtKB-ARBA"/>
</dbReference>
<dbReference type="InterPro" id="IPR011009">
    <property type="entry name" value="Kinase-like_dom_sf"/>
</dbReference>
<name>A0A9P6UCC8_9FUNG</name>
<feature type="binding site" evidence="13">
    <location>
        <begin position="278"/>
        <end position="279"/>
    </location>
    <ligand>
        <name>ATP</name>
        <dbReference type="ChEBI" id="CHEBI:30616"/>
    </ligand>
</feature>
<evidence type="ECO:0000256" key="1">
    <source>
        <dbReference type="ARBA" id="ARBA00004266"/>
    </source>
</evidence>
<feature type="compositionally biased region" description="Low complexity" evidence="16">
    <location>
        <begin position="801"/>
        <end position="839"/>
    </location>
</feature>
<feature type="compositionally biased region" description="Basic and acidic residues" evidence="16">
    <location>
        <begin position="610"/>
        <end position="621"/>
    </location>
</feature>
<dbReference type="GO" id="GO:0005524">
    <property type="term" value="F:ATP binding"/>
    <property type="evidence" value="ECO:0007669"/>
    <property type="project" value="UniProtKB-UniRule"/>
</dbReference>
<evidence type="ECO:0000256" key="13">
    <source>
        <dbReference type="PIRSR" id="PIRSR630616-2"/>
    </source>
</evidence>
<feature type="region of interest" description="Disordered" evidence="16">
    <location>
        <begin position="801"/>
        <end position="842"/>
    </location>
</feature>
<dbReference type="FunFam" id="1.10.510.10:FF:000394">
    <property type="entry name" value="Serine/threonine-protein kinase HSL1"/>
    <property type="match status" value="1"/>
</dbReference>
<feature type="compositionally biased region" description="Basic and acidic residues" evidence="16">
    <location>
        <begin position="120"/>
        <end position="132"/>
    </location>
</feature>
<evidence type="ECO:0000256" key="14">
    <source>
        <dbReference type="PIRSR" id="PIRSR630616-3"/>
    </source>
</evidence>
<evidence type="ECO:0000256" key="3">
    <source>
        <dbReference type="ARBA" id="ARBA00012513"/>
    </source>
</evidence>
<feature type="region of interest" description="Disordered" evidence="16">
    <location>
        <begin position="527"/>
        <end position="561"/>
    </location>
</feature>
<evidence type="ECO:0000256" key="15">
    <source>
        <dbReference type="PROSITE-ProRule" id="PRU10141"/>
    </source>
</evidence>
<evidence type="ECO:0000256" key="4">
    <source>
        <dbReference type="ARBA" id="ARBA00022527"/>
    </source>
</evidence>
<keyword evidence="8" id="KW-0418">Kinase</keyword>
<comment type="catalytic activity">
    <reaction evidence="11">
        <text>L-seryl-[protein] + ATP = O-phospho-L-seryl-[protein] + ADP + H(+)</text>
        <dbReference type="Rhea" id="RHEA:17989"/>
        <dbReference type="Rhea" id="RHEA-COMP:9863"/>
        <dbReference type="Rhea" id="RHEA-COMP:11604"/>
        <dbReference type="ChEBI" id="CHEBI:15378"/>
        <dbReference type="ChEBI" id="CHEBI:29999"/>
        <dbReference type="ChEBI" id="CHEBI:30616"/>
        <dbReference type="ChEBI" id="CHEBI:83421"/>
        <dbReference type="ChEBI" id="CHEBI:456216"/>
        <dbReference type="EC" id="2.7.11.1"/>
    </reaction>
</comment>
<feature type="domain" description="Protein kinase" evidence="17">
    <location>
        <begin position="150"/>
        <end position="403"/>
    </location>
</feature>
<keyword evidence="7 13" id="KW-0547">Nucleotide-binding</keyword>
<feature type="active site" description="Proton acceptor" evidence="12">
    <location>
        <position position="274"/>
    </location>
</feature>
<comment type="catalytic activity">
    <reaction evidence="10">
        <text>L-threonyl-[protein] + ATP = O-phospho-L-threonyl-[protein] + ADP + H(+)</text>
        <dbReference type="Rhea" id="RHEA:46608"/>
        <dbReference type="Rhea" id="RHEA-COMP:11060"/>
        <dbReference type="Rhea" id="RHEA-COMP:11605"/>
        <dbReference type="ChEBI" id="CHEBI:15378"/>
        <dbReference type="ChEBI" id="CHEBI:30013"/>
        <dbReference type="ChEBI" id="CHEBI:30616"/>
        <dbReference type="ChEBI" id="CHEBI:61977"/>
        <dbReference type="ChEBI" id="CHEBI:456216"/>
        <dbReference type="EC" id="2.7.11.1"/>
    </reaction>
</comment>
<comment type="caution">
    <text evidence="18">The sequence shown here is derived from an EMBL/GenBank/DDBJ whole genome shotgun (WGS) entry which is preliminary data.</text>
</comment>
<dbReference type="EMBL" id="JAAAJB010000029">
    <property type="protein sequence ID" value="KAG0269277.1"/>
    <property type="molecule type" value="Genomic_DNA"/>
</dbReference>
<dbReference type="GO" id="GO:0005935">
    <property type="term" value="C:cellular bud neck"/>
    <property type="evidence" value="ECO:0007669"/>
    <property type="project" value="UniProtKB-SubCell"/>
</dbReference>
<evidence type="ECO:0000256" key="7">
    <source>
        <dbReference type="ARBA" id="ARBA00022741"/>
    </source>
</evidence>
<evidence type="ECO:0000256" key="12">
    <source>
        <dbReference type="PIRSR" id="PIRSR630616-1"/>
    </source>
</evidence>
<dbReference type="InterPro" id="IPR030616">
    <property type="entry name" value="Aur-like"/>
</dbReference>
<evidence type="ECO:0000256" key="16">
    <source>
        <dbReference type="SAM" id="MobiDB-lite"/>
    </source>
</evidence>
<keyword evidence="4" id="KW-0723">Serine/threonine-protein kinase</keyword>
<feature type="binding site" evidence="13">
    <location>
        <position position="292"/>
    </location>
    <ligand>
        <name>ATP</name>
        <dbReference type="ChEBI" id="CHEBI:30616"/>
    </ligand>
</feature>
<proteinExistence type="inferred from homology"/>
<evidence type="ECO:0000256" key="2">
    <source>
        <dbReference type="ARBA" id="ARBA00010791"/>
    </source>
</evidence>
<feature type="binding site" evidence="13 15">
    <location>
        <position position="179"/>
    </location>
    <ligand>
        <name>ATP</name>
        <dbReference type="ChEBI" id="CHEBI:30616"/>
    </ligand>
</feature>
<keyword evidence="5" id="KW-0597">Phosphoprotein</keyword>
<evidence type="ECO:0000256" key="10">
    <source>
        <dbReference type="ARBA" id="ARBA00047899"/>
    </source>
</evidence>
<accession>A0A9P6UCC8</accession>
<feature type="compositionally biased region" description="Polar residues" evidence="16">
    <location>
        <begin position="595"/>
        <end position="604"/>
    </location>
</feature>
<dbReference type="Gene3D" id="1.10.510.10">
    <property type="entry name" value="Transferase(Phosphotransferase) domain 1"/>
    <property type="match status" value="1"/>
</dbReference>
<dbReference type="FunFam" id="3.30.200.20:FF:000003">
    <property type="entry name" value="Non-specific serine/threonine protein kinase"/>
    <property type="match status" value="1"/>
</dbReference>
<feature type="compositionally biased region" description="Basic residues" evidence="16">
    <location>
        <begin position="59"/>
        <end position="78"/>
    </location>
</feature>
<feature type="compositionally biased region" description="Pro residues" evidence="16">
    <location>
        <begin position="1225"/>
        <end position="1234"/>
    </location>
</feature>
<feature type="compositionally biased region" description="Low complexity" evidence="16">
    <location>
        <begin position="79"/>
        <end position="101"/>
    </location>
</feature>
<keyword evidence="19" id="KW-1185">Reference proteome</keyword>
<feature type="region of interest" description="Disordered" evidence="16">
    <location>
        <begin position="585"/>
        <end position="621"/>
    </location>
</feature>
<feature type="compositionally biased region" description="Low complexity" evidence="16">
    <location>
        <begin position="547"/>
        <end position="561"/>
    </location>
</feature>
<feature type="compositionally biased region" description="Low complexity" evidence="16">
    <location>
        <begin position="922"/>
        <end position="935"/>
    </location>
</feature>
<sequence length="1343" mass="145661">MLAEKKYRPQPLDMVLPPHSPGKAPPSRDATAHPYHQKQYSPTAVPPYHTQQPQMPVAHHSHQNTPTHHHRHHHHHYQPQHNPTAQAHPYQHQQQLQPQHHTQQHSRTAAPTANQSSRRSSVDRGSSKEPSVRLKTTSTPKPSHDHVGPYLLGKTLGKGSSGCVKLARHRKSNEQVAIKIISKASLVNRAAVHRGIEREIAIMKLINHPHVIRLYDVYETEKELFLVMEYVSGGELFEYLVNKGRLEEAEALRFFQQIIVGLAFCHKRKICHRDLKPENLLLDDRMNVKIADFGMASLQKTGRLLETSCGSPHYASPEVVTGMKYDGSSSDIWSCGIILYALLTGHLPFDDENIRQLLSKVKAGKFYMPTDISAGARDLISRMLTVNPKRRITMQGVMMHPWFRMVNPERNTLGEPAQDPDSWRPMQVEELDAEILRHMRWLFAPGPSHSDPDSKATYDEEALLQEIQEKMTNNEENMEKLFYHLLHQHKNEVLENYAGDDCESVLDGPRRRADSFPNSAACSIRSATPDFFKGGGSHTTTRSARDSPATTPSSPLTMAATPASAAAAASAVVGGSRYVQAEPTPLHLNELEPESPSTRKSSPDSIVRVPTDDKKGRGVDGLLEKTGAEERATTPISNKDPAAVLPVIDHRSQASTQEVTMSAVAMLDERPEMGKKTKVTDTKFTTEDGTLVQEGTVNINTPSPQIQFPQSPAIHSSPPVVAPTPISPTRKTPLIGDAVLAVEDGEAGAAPVIDSSKHEPLSLTSVGATSSIESQVLATQISEATADSLMTMATAMTSITTGTTKEESSPSPSSASPYSKTVSETTATTTSMATNTKDSSPVVKGVTSAIKTSPSTHASSLGSVAASVNTMASDVTPEKAKTTQTRVKPQRPILHPLDVKASAGMTVMTVSAAQHTRKYSDGSPTLPGTPLSPTGPKRPWFARLFDFKPQPLMFRSTLTALETQDRLESILREMFGSQIQIENFKRPSNGFKCKYEGGVIDGQQAKAVKFKVEIQEKTRPALQSNAGCTTVGGGGSSSSCGSGSSVSSHHNSGSSSAVATMLAATADMQGRCVQQQQSQCHQQRHLRPDVSTTLTSFRRASDGGSILLAAAAAAAATMNSVRNTYHQHYHSNHHQCQQQQQQKQQQQQPKQPHHRHSVDGSTVLSLSPSINTVASSSSQTLLSKRAVKVTLHQQQGANSTLRMIYERLCFVWDQQALMYHKHRPPLAPPPPPPSSGGGGGGSGSGSTMTKAGHPKRASTHSSSSTTESAMTTMSTAAGTTDAAIVATHLVVTTKLMVALRDRDRDFSLGGHRQDDGLSGSKLYLVDNSPIPTIEAKAPRGAAI</sequence>
<feature type="region of interest" description="Disordered" evidence="16">
    <location>
        <begin position="915"/>
        <end position="935"/>
    </location>
</feature>
<evidence type="ECO:0000256" key="11">
    <source>
        <dbReference type="ARBA" id="ARBA00048679"/>
    </source>
</evidence>
<keyword evidence="6" id="KW-0808">Transferase</keyword>
<comment type="similarity">
    <text evidence="2">Belongs to the protein kinase superfamily. CAMK Ser/Thr protein kinase family. NIM1 subfamily.</text>
</comment>
<dbReference type="PROSITE" id="PS00108">
    <property type="entry name" value="PROTEIN_KINASE_ST"/>
    <property type="match status" value="1"/>
</dbReference>
<feature type="compositionally biased region" description="Polar residues" evidence="16">
    <location>
        <begin position="106"/>
        <end position="115"/>
    </location>
</feature>
<evidence type="ECO:0000256" key="8">
    <source>
        <dbReference type="ARBA" id="ARBA00022777"/>
    </source>
</evidence>
<dbReference type="PROSITE" id="PS00107">
    <property type="entry name" value="PROTEIN_KINASE_ATP"/>
    <property type="match status" value="1"/>
</dbReference>
<evidence type="ECO:0000313" key="19">
    <source>
        <dbReference type="Proteomes" id="UP000807716"/>
    </source>
</evidence>
<dbReference type="GO" id="GO:0004674">
    <property type="term" value="F:protein serine/threonine kinase activity"/>
    <property type="evidence" value="ECO:0007669"/>
    <property type="project" value="UniProtKB-KW"/>
</dbReference>
<feature type="compositionally biased region" description="Gly residues" evidence="16">
    <location>
        <begin position="1235"/>
        <end position="1244"/>
    </location>
</feature>
<dbReference type="PROSITE" id="PS50011">
    <property type="entry name" value="PROTEIN_KINASE_DOM"/>
    <property type="match status" value="1"/>
</dbReference>
<organism evidence="18 19">
    <name type="scientific">Actinomortierella ambigua</name>
    <dbReference type="NCBI Taxonomy" id="1343610"/>
    <lineage>
        <taxon>Eukaryota</taxon>
        <taxon>Fungi</taxon>
        <taxon>Fungi incertae sedis</taxon>
        <taxon>Mucoromycota</taxon>
        <taxon>Mortierellomycotina</taxon>
        <taxon>Mortierellomycetes</taxon>
        <taxon>Mortierellales</taxon>
        <taxon>Mortierellaceae</taxon>
        <taxon>Actinomortierella</taxon>
    </lineage>
</organism>
<evidence type="ECO:0000256" key="9">
    <source>
        <dbReference type="ARBA" id="ARBA00022840"/>
    </source>
</evidence>
<comment type="subcellular location">
    <subcellularLocation>
        <location evidence="1">Bud neck</location>
    </subcellularLocation>
</comment>
<dbReference type="SUPFAM" id="SSF56112">
    <property type="entry name" value="Protein kinase-like (PK-like)"/>
    <property type="match status" value="1"/>
</dbReference>
<dbReference type="SMART" id="SM00220">
    <property type="entry name" value="S_TKc"/>
    <property type="match status" value="1"/>
</dbReference>
<dbReference type="EC" id="2.7.11.1" evidence="3"/>
<keyword evidence="9 13" id="KW-0067">ATP-binding</keyword>
<feature type="region of interest" description="Disordered" evidence="16">
    <location>
        <begin position="1222"/>
        <end position="1274"/>
    </location>
</feature>
<evidence type="ECO:0000256" key="6">
    <source>
        <dbReference type="ARBA" id="ARBA00022679"/>
    </source>
</evidence>
<dbReference type="InterPro" id="IPR008271">
    <property type="entry name" value="Ser/Thr_kinase_AS"/>
</dbReference>